<accession>R8QP03</accession>
<organism evidence="2 3">
    <name type="scientific">Bacillus cereus VD118</name>
    <dbReference type="NCBI Taxonomy" id="1053231"/>
    <lineage>
        <taxon>Bacteria</taxon>
        <taxon>Bacillati</taxon>
        <taxon>Bacillota</taxon>
        <taxon>Bacilli</taxon>
        <taxon>Bacillales</taxon>
        <taxon>Bacillaceae</taxon>
        <taxon>Bacillus</taxon>
        <taxon>Bacillus cereus group</taxon>
    </lineage>
</organism>
<dbReference type="AlphaFoldDB" id="R8QP03"/>
<keyword evidence="1" id="KW-0812">Transmembrane</keyword>
<dbReference type="EMBL" id="AHEZ01000037">
    <property type="protein sequence ID" value="EOP72482.1"/>
    <property type="molecule type" value="Genomic_DNA"/>
</dbReference>
<feature type="transmembrane region" description="Helical" evidence="1">
    <location>
        <begin position="23"/>
        <end position="41"/>
    </location>
</feature>
<comment type="caution">
    <text evidence="2">The sequence shown here is derived from an EMBL/GenBank/DDBJ whole genome shotgun (WGS) entry which is preliminary data.</text>
</comment>
<reference evidence="2 3" key="1">
    <citation type="submission" date="2012-12" db="EMBL/GenBank/DDBJ databases">
        <title>The Genome Sequence of Bacillus cereus VD118.</title>
        <authorList>
            <consortium name="The Broad Institute Genome Sequencing Platform"/>
            <consortium name="The Broad Institute Genome Sequencing Center for Infectious Disease"/>
            <person name="Feldgarden M."/>
            <person name="Van der Auwera G.A."/>
            <person name="Mahillon J."/>
            <person name="Duprez V."/>
            <person name="Timmery S."/>
            <person name="Mattelet C."/>
            <person name="Dierick K."/>
            <person name="Sun M."/>
            <person name="Yu Z."/>
            <person name="Zhu L."/>
            <person name="Hu X."/>
            <person name="Shank E.B."/>
            <person name="Swiecicka I."/>
            <person name="Hansen B.M."/>
            <person name="Andrup L."/>
            <person name="Walker B."/>
            <person name="Young S.K."/>
            <person name="Zeng Q."/>
            <person name="Gargeya S."/>
            <person name="Fitzgerald M."/>
            <person name="Haas B."/>
            <person name="Abouelleil A."/>
            <person name="Alvarado L."/>
            <person name="Arachchi H.M."/>
            <person name="Berlin A.M."/>
            <person name="Chapman S.B."/>
            <person name="Dewar J."/>
            <person name="Goldberg J."/>
            <person name="Griggs A."/>
            <person name="Gujja S."/>
            <person name="Hansen M."/>
            <person name="Howarth C."/>
            <person name="Imamovic A."/>
            <person name="Larimer J."/>
            <person name="McCowan C."/>
            <person name="Murphy C."/>
            <person name="Neiman D."/>
            <person name="Pearson M."/>
            <person name="Priest M."/>
            <person name="Roberts A."/>
            <person name="Saif S."/>
            <person name="Shea T."/>
            <person name="Sisk P."/>
            <person name="Sykes S."/>
            <person name="Wortman J."/>
            <person name="Nusbaum C."/>
            <person name="Birren B."/>
        </authorList>
    </citation>
    <scope>NUCLEOTIDE SEQUENCE [LARGE SCALE GENOMIC DNA]</scope>
    <source>
        <strain evidence="2 3">VD118</strain>
    </source>
</reference>
<evidence type="ECO:0000256" key="1">
    <source>
        <dbReference type="SAM" id="Phobius"/>
    </source>
</evidence>
<sequence>MENFILVLVVIALALHLKYEESIAPYFSITSVITLICYIMYTNDITNILALTLCIILNGLALCYDFKNMIISIKNYVAN</sequence>
<name>R8QP03_BACCE</name>
<keyword evidence="1" id="KW-0472">Membrane</keyword>
<proteinExistence type="predicted"/>
<feature type="transmembrane region" description="Helical" evidence="1">
    <location>
        <begin position="47"/>
        <end position="66"/>
    </location>
</feature>
<dbReference type="Proteomes" id="UP000014019">
    <property type="component" value="Unassembled WGS sequence"/>
</dbReference>
<evidence type="ECO:0000313" key="2">
    <source>
        <dbReference type="EMBL" id="EOP72482.1"/>
    </source>
</evidence>
<dbReference type="HOGENOM" id="CLU_2598543_0_0_9"/>
<gene>
    <name evidence="2" type="ORF">IIQ_05849</name>
</gene>
<evidence type="ECO:0000313" key="3">
    <source>
        <dbReference type="Proteomes" id="UP000014019"/>
    </source>
</evidence>
<protein>
    <submittedName>
        <fullName evidence="2">Uncharacterized protein</fullName>
    </submittedName>
</protein>
<keyword evidence="1" id="KW-1133">Transmembrane helix</keyword>